<dbReference type="Pfam" id="PF01934">
    <property type="entry name" value="HepT-like"/>
    <property type="match status" value="1"/>
</dbReference>
<evidence type="ECO:0008006" key="7">
    <source>
        <dbReference type="Google" id="ProtNLM"/>
    </source>
</evidence>
<evidence type="ECO:0000256" key="2">
    <source>
        <dbReference type="ARBA" id="ARBA00022722"/>
    </source>
</evidence>
<comment type="similarity">
    <text evidence="4">Belongs to the HepT RNase toxin family.</text>
</comment>
<gene>
    <name evidence="5" type="ORF">Hsar01_02924</name>
</gene>
<dbReference type="PANTHER" id="PTHR33397">
    <property type="entry name" value="UPF0331 PROTEIN YUTE"/>
    <property type="match status" value="1"/>
</dbReference>
<dbReference type="Gene3D" id="1.20.120.580">
    <property type="entry name" value="bsu32300-like"/>
    <property type="match status" value="1"/>
</dbReference>
<evidence type="ECO:0000256" key="1">
    <source>
        <dbReference type="ARBA" id="ARBA00022649"/>
    </source>
</evidence>
<name>A0ABP9UQ73_9BACT</name>
<dbReference type="EMBL" id="BAABRI010000016">
    <property type="protein sequence ID" value="GAA5483690.1"/>
    <property type="molecule type" value="Genomic_DNA"/>
</dbReference>
<proteinExistence type="inferred from homology"/>
<keyword evidence="1" id="KW-1277">Toxin-antitoxin system</keyword>
<evidence type="ECO:0000256" key="3">
    <source>
        <dbReference type="ARBA" id="ARBA00022801"/>
    </source>
</evidence>
<dbReference type="Proteomes" id="UP001476282">
    <property type="component" value="Unassembled WGS sequence"/>
</dbReference>
<evidence type="ECO:0000313" key="5">
    <source>
        <dbReference type="EMBL" id="GAA5483690.1"/>
    </source>
</evidence>
<dbReference type="PANTHER" id="PTHR33397:SF3">
    <property type="entry name" value="MRNA NUCLEASE HEPT"/>
    <property type="match status" value="1"/>
</dbReference>
<accession>A0ABP9UQ73</accession>
<comment type="caution">
    <text evidence="5">The sequence shown here is derived from an EMBL/GenBank/DDBJ whole genome shotgun (WGS) entry which is preliminary data.</text>
</comment>
<dbReference type="InterPro" id="IPR052379">
    <property type="entry name" value="Type_VII_TA_RNase"/>
</dbReference>
<keyword evidence="6" id="KW-1185">Reference proteome</keyword>
<keyword evidence="2" id="KW-0540">Nuclease</keyword>
<evidence type="ECO:0000313" key="6">
    <source>
        <dbReference type="Proteomes" id="UP001476282"/>
    </source>
</evidence>
<evidence type="ECO:0000256" key="4">
    <source>
        <dbReference type="ARBA" id="ARBA00024207"/>
    </source>
</evidence>
<reference evidence="5 6" key="1">
    <citation type="submission" date="2024-02" db="EMBL/GenBank/DDBJ databases">
        <title>Haloferula sargassicola NBRC 104335.</title>
        <authorList>
            <person name="Ichikawa N."/>
            <person name="Katano-Makiyama Y."/>
            <person name="Hidaka K."/>
        </authorList>
    </citation>
    <scope>NUCLEOTIDE SEQUENCE [LARGE SCALE GENOMIC DNA]</scope>
    <source>
        <strain evidence="5 6">NBRC 104335</strain>
    </source>
</reference>
<organism evidence="5 6">
    <name type="scientific">Haloferula sargassicola</name>
    <dbReference type="NCBI Taxonomy" id="490096"/>
    <lineage>
        <taxon>Bacteria</taxon>
        <taxon>Pseudomonadati</taxon>
        <taxon>Verrucomicrobiota</taxon>
        <taxon>Verrucomicrobiia</taxon>
        <taxon>Verrucomicrobiales</taxon>
        <taxon>Verrucomicrobiaceae</taxon>
        <taxon>Haloferula</taxon>
    </lineage>
</organism>
<dbReference type="RefSeq" id="WP_353567795.1">
    <property type="nucleotide sequence ID" value="NZ_BAABRI010000016.1"/>
</dbReference>
<dbReference type="InterPro" id="IPR037038">
    <property type="entry name" value="HepT-like_sf"/>
</dbReference>
<dbReference type="NCBIfam" id="NF047751">
    <property type="entry name" value="HepT_toxin"/>
    <property type="match status" value="1"/>
</dbReference>
<keyword evidence="3" id="KW-0378">Hydrolase</keyword>
<sequence>MTDDIAINKAAIIRRCLERVREEYRNDSARLDDFTIQDAIVLNLLRACEAAIDLAMHRVAENRLGIPQHSRDAFELLRGKGMMSEGTATAMKNMVGFRNIAVHSYQQMQRPILEAILERHLKDFEVFLKECG</sequence>
<protein>
    <recommendedName>
        <fullName evidence="7">DUF86 domain-containing protein</fullName>
    </recommendedName>
</protein>
<dbReference type="InterPro" id="IPR008201">
    <property type="entry name" value="HepT-like"/>
</dbReference>